<sequence>IEIAKRAKFAVVNHYQVTFLVVPTVFFALATVAVGLRWRVRRMKKTSFATEDYLCAFSLLLGYAMIGLIFFLVYETGQGMPTSFVMQHHPEVLTLWMKTTFSLNMVWTTSVAAIQISLLFFYLRLFHVIKWARYACYVLIAFIIGWYLSTIITWFNSCHPFPKFFDPTRAGKCSVDTHKVCSATGFIHIGFDVFILIIPVPAIWKLKMALQKRLMIIGVLGLGVFATICSIIRMACIMNFWVEDAMLDPIQGAWGPFLFQTLEVAIGIFCCCIP</sequence>
<dbReference type="PANTHER" id="PTHR33048:SF47">
    <property type="entry name" value="INTEGRAL MEMBRANE PROTEIN-RELATED"/>
    <property type="match status" value="1"/>
</dbReference>
<dbReference type="Proteomes" id="UP000799764">
    <property type="component" value="Unassembled WGS sequence"/>
</dbReference>
<keyword evidence="2 6" id="KW-0812">Transmembrane</keyword>
<evidence type="ECO:0000256" key="2">
    <source>
        <dbReference type="ARBA" id="ARBA00022692"/>
    </source>
</evidence>
<evidence type="ECO:0000313" key="9">
    <source>
        <dbReference type="Proteomes" id="UP000799764"/>
    </source>
</evidence>
<evidence type="ECO:0000256" key="4">
    <source>
        <dbReference type="ARBA" id="ARBA00023136"/>
    </source>
</evidence>
<dbReference type="EMBL" id="MU001498">
    <property type="protein sequence ID" value="KAF2446663.1"/>
    <property type="molecule type" value="Genomic_DNA"/>
</dbReference>
<dbReference type="PANTHER" id="PTHR33048">
    <property type="entry name" value="PTH11-LIKE INTEGRAL MEMBRANE PROTEIN (AFU_ORTHOLOGUE AFUA_5G11245)"/>
    <property type="match status" value="1"/>
</dbReference>
<evidence type="ECO:0000256" key="3">
    <source>
        <dbReference type="ARBA" id="ARBA00022989"/>
    </source>
</evidence>
<feature type="transmembrane region" description="Helical" evidence="6">
    <location>
        <begin position="135"/>
        <end position="155"/>
    </location>
</feature>
<comment type="caution">
    <text evidence="8">The sequence shown here is derived from an EMBL/GenBank/DDBJ whole genome shotgun (WGS) entry which is preliminary data.</text>
</comment>
<feature type="non-terminal residue" evidence="8">
    <location>
        <position position="1"/>
    </location>
</feature>
<evidence type="ECO:0000259" key="7">
    <source>
        <dbReference type="Pfam" id="PF20684"/>
    </source>
</evidence>
<feature type="transmembrane region" description="Helical" evidence="6">
    <location>
        <begin position="185"/>
        <end position="204"/>
    </location>
</feature>
<name>A0A9P4UEP7_9PLEO</name>
<accession>A0A9P4UEP7</accession>
<evidence type="ECO:0000313" key="8">
    <source>
        <dbReference type="EMBL" id="KAF2446663.1"/>
    </source>
</evidence>
<dbReference type="InterPro" id="IPR052337">
    <property type="entry name" value="SAT4-like"/>
</dbReference>
<dbReference type="GO" id="GO:0016020">
    <property type="term" value="C:membrane"/>
    <property type="evidence" value="ECO:0007669"/>
    <property type="project" value="UniProtKB-SubCell"/>
</dbReference>
<dbReference type="InterPro" id="IPR049326">
    <property type="entry name" value="Rhodopsin_dom_fungi"/>
</dbReference>
<keyword evidence="3 6" id="KW-1133">Transmembrane helix</keyword>
<feature type="transmembrane region" description="Helical" evidence="6">
    <location>
        <begin position="105"/>
        <end position="123"/>
    </location>
</feature>
<dbReference type="Pfam" id="PF20684">
    <property type="entry name" value="Fung_rhodopsin"/>
    <property type="match status" value="1"/>
</dbReference>
<protein>
    <recommendedName>
        <fullName evidence="7">Rhodopsin domain-containing protein</fullName>
    </recommendedName>
</protein>
<comment type="subcellular location">
    <subcellularLocation>
        <location evidence="1">Membrane</location>
        <topology evidence="1">Multi-pass membrane protein</topology>
    </subcellularLocation>
</comment>
<dbReference type="OrthoDB" id="10017208at2759"/>
<feature type="transmembrane region" description="Helical" evidence="6">
    <location>
        <begin position="20"/>
        <end position="40"/>
    </location>
</feature>
<feature type="transmembrane region" description="Helical" evidence="6">
    <location>
        <begin position="52"/>
        <end position="74"/>
    </location>
</feature>
<evidence type="ECO:0000256" key="1">
    <source>
        <dbReference type="ARBA" id="ARBA00004141"/>
    </source>
</evidence>
<evidence type="ECO:0000256" key="6">
    <source>
        <dbReference type="SAM" id="Phobius"/>
    </source>
</evidence>
<organism evidence="8 9">
    <name type="scientific">Karstenula rhodostoma CBS 690.94</name>
    <dbReference type="NCBI Taxonomy" id="1392251"/>
    <lineage>
        <taxon>Eukaryota</taxon>
        <taxon>Fungi</taxon>
        <taxon>Dikarya</taxon>
        <taxon>Ascomycota</taxon>
        <taxon>Pezizomycotina</taxon>
        <taxon>Dothideomycetes</taxon>
        <taxon>Pleosporomycetidae</taxon>
        <taxon>Pleosporales</taxon>
        <taxon>Massarineae</taxon>
        <taxon>Didymosphaeriaceae</taxon>
        <taxon>Karstenula</taxon>
    </lineage>
</organism>
<comment type="similarity">
    <text evidence="5">Belongs to the SAT4 family.</text>
</comment>
<feature type="transmembrane region" description="Helical" evidence="6">
    <location>
        <begin position="253"/>
        <end position="273"/>
    </location>
</feature>
<gene>
    <name evidence="8" type="ORF">P171DRAFT_318766</name>
</gene>
<dbReference type="AlphaFoldDB" id="A0A9P4UEP7"/>
<feature type="domain" description="Rhodopsin" evidence="7">
    <location>
        <begin position="36"/>
        <end position="274"/>
    </location>
</feature>
<proteinExistence type="inferred from homology"/>
<feature type="non-terminal residue" evidence="8">
    <location>
        <position position="274"/>
    </location>
</feature>
<feature type="transmembrane region" description="Helical" evidence="6">
    <location>
        <begin position="216"/>
        <end position="241"/>
    </location>
</feature>
<keyword evidence="4 6" id="KW-0472">Membrane</keyword>
<evidence type="ECO:0000256" key="5">
    <source>
        <dbReference type="ARBA" id="ARBA00038359"/>
    </source>
</evidence>
<keyword evidence="9" id="KW-1185">Reference proteome</keyword>
<reference evidence="8" key="1">
    <citation type="journal article" date="2020" name="Stud. Mycol.">
        <title>101 Dothideomycetes genomes: a test case for predicting lifestyles and emergence of pathogens.</title>
        <authorList>
            <person name="Haridas S."/>
            <person name="Albert R."/>
            <person name="Binder M."/>
            <person name="Bloem J."/>
            <person name="Labutti K."/>
            <person name="Salamov A."/>
            <person name="Andreopoulos B."/>
            <person name="Baker S."/>
            <person name="Barry K."/>
            <person name="Bills G."/>
            <person name="Bluhm B."/>
            <person name="Cannon C."/>
            <person name="Castanera R."/>
            <person name="Culley D."/>
            <person name="Daum C."/>
            <person name="Ezra D."/>
            <person name="Gonzalez J."/>
            <person name="Henrissat B."/>
            <person name="Kuo A."/>
            <person name="Liang C."/>
            <person name="Lipzen A."/>
            <person name="Lutzoni F."/>
            <person name="Magnuson J."/>
            <person name="Mondo S."/>
            <person name="Nolan M."/>
            <person name="Ohm R."/>
            <person name="Pangilinan J."/>
            <person name="Park H.-J."/>
            <person name="Ramirez L."/>
            <person name="Alfaro M."/>
            <person name="Sun H."/>
            <person name="Tritt A."/>
            <person name="Yoshinaga Y."/>
            <person name="Zwiers L.-H."/>
            <person name="Turgeon B."/>
            <person name="Goodwin S."/>
            <person name="Spatafora J."/>
            <person name="Crous P."/>
            <person name="Grigoriev I."/>
        </authorList>
    </citation>
    <scope>NUCLEOTIDE SEQUENCE</scope>
    <source>
        <strain evidence="8">CBS 690.94</strain>
    </source>
</reference>